<evidence type="ECO:0000256" key="2">
    <source>
        <dbReference type="ARBA" id="ARBA00023172"/>
    </source>
</evidence>
<keyword evidence="1 3" id="KW-0238">DNA-binding</keyword>
<evidence type="ECO:0000313" key="8">
    <source>
        <dbReference type="Proteomes" id="UP001257627"/>
    </source>
</evidence>
<accession>A0ABU3UWA4</accession>
<dbReference type="PROSITE" id="PS51898">
    <property type="entry name" value="TYR_RECOMBINASE"/>
    <property type="match status" value="1"/>
</dbReference>
<dbReference type="InterPro" id="IPR013762">
    <property type="entry name" value="Integrase-like_cat_sf"/>
</dbReference>
<dbReference type="InterPro" id="IPR052925">
    <property type="entry name" value="Phage_Integrase-like_Recomb"/>
</dbReference>
<dbReference type="InterPro" id="IPR011010">
    <property type="entry name" value="DNA_brk_join_enz"/>
</dbReference>
<evidence type="ECO:0000259" key="6">
    <source>
        <dbReference type="PROSITE" id="PS51900"/>
    </source>
</evidence>
<evidence type="ECO:0000256" key="3">
    <source>
        <dbReference type="PROSITE-ProRule" id="PRU01248"/>
    </source>
</evidence>
<evidence type="ECO:0000313" key="7">
    <source>
        <dbReference type="EMBL" id="MDU8998191.1"/>
    </source>
</evidence>
<feature type="region of interest" description="Disordered" evidence="4">
    <location>
        <begin position="1"/>
        <end position="34"/>
    </location>
</feature>
<gene>
    <name evidence="7" type="ORF">PU648_38725</name>
</gene>
<reference evidence="7 8" key="1">
    <citation type="submission" date="2023-02" db="EMBL/GenBank/DDBJ databases">
        <authorList>
            <person name="Maleckis M."/>
        </authorList>
    </citation>
    <scope>NUCLEOTIDE SEQUENCE [LARGE SCALE GENOMIC DNA]</scope>
    <source>
        <strain evidence="7 8">P8-A2</strain>
    </source>
</reference>
<dbReference type="PROSITE" id="PS51900">
    <property type="entry name" value="CB"/>
    <property type="match status" value="1"/>
</dbReference>
<evidence type="ECO:0000256" key="1">
    <source>
        <dbReference type="ARBA" id="ARBA00023125"/>
    </source>
</evidence>
<dbReference type="InterPro" id="IPR002104">
    <property type="entry name" value="Integrase_catalytic"/>
</dbReference>
<evidence type="ECO:0000259" key="5">
    <source>
        <dbReference type="PROSITE" id="PS51898"/>
    </source>
</evidence>
<evidence type="ECO:0000256" key="4">
    <source>
        <dbReference type="SAM" id="MobiDB-lite"/>
    </source>
</evidence>
<dbReference type="InterPro" id="IPR044068">
    <property type="entry name" value="CB"/>
</dbReference>
<dbReference type="CDD" id="cd00799">
    <property type="entry name" value="INT_Cre_C"/>
    <property type="match status" value="1"/>
</dbReference>
<dbReference type="InterPro" id="IPR010998">
    <property type="entry name" value="Integrase_recombinase_N"/>
</dbReference>
<comment type="caution">
    <text evidence="7">The sequence shown here is derived from an EMBL/GenBank/DDBJ whole genome shotgun (WGS) entry which is preliminary data.</text>
</comment>
<proteinExistence type="predicted"/>
<dbReference type="Gene3D" id="1.10.443.10">
    <property type="entry name" value="Intergrase catalytic core"/>
    <property type="match status" value="1"/>
</dbReference>
<sequence>MTDIERYNAAPPPAQRQLSPEAQAALAAGRADSTRRAYREDREAFIKWCAQRDVQPLPATQDLLIEYVTHLTITPRPRTGRPSAPSSLERLLSAITTMHAELDLPKPETKGARTVIAGYKHQLAVDKKPGGRQRQAKAALPPALRKMLDILDRDTLIGKRDAAMLLLGYAAATRSSELVGLDIGEPVECEEGYMVQIYRVKMKKFTDSAVPYGKNPATCPVRAVRALIGAMREAGRTEGPLFVRIDRHGRIAPPMMRHGKAIGDPSGRLTPDAASDVIERLAEAAGFEGRWRGHSLRRGFATAAQRGGAPMVRVARQGGWADNSTSLARYFDEGDPWEDNPVMGL</sequence>
<dbReference type="SUPFAM" id="SSF56349">
    <property type="entry name" value="DNA breaking-rejoining enzymes"/>
    <property type="match status" value="1"/>
</dbReference>
<keyword evidence="2" id="KW-0233">DNA recombination</keyword>
<dbReference type="PANTHER" id="PTHR34605">
    <property type="entry name" value="PHAGE_INTEGRASE DOMAIN-CONTAINING PROTEIN"/>
    <property type="match status" value="1"/>
</dbReference>
<dbReference type="RefSeq" id="WP_316734981.1">
    <property type="nucleotide sequence ID" value="NZ_JARAKF010000001.1"/>
</dbReference>
<keyword evidence="8" id="KW-1185">Reference proteome</keyword>
<dbReference type="Proteomes" id="UP001257627">
    <property type="component" value="Unassembled WGS sequence"/>
</dbReference>
<dbReference type="PANTHER" id="PTHR34605:SF4">
    <property type="entry name" value="DNA ADENINE METHYLTRANSFERASE"/>
    <property type="match status" value="1"/>
</dbReference>
<organism evidence="7 8">
    <name type="scientific">Streptomyces mirabilis</name>
    <dbReference type="NCBI Taxonomy" id="68239"/>
    <lineage>
        <taxon>Bacteria</taxon>
        <taxon>Bacillati</taxon>
        <taxon>Actinomycetota</taxon>
        <taxon>Actinomycetes</taxon>
        <taxon>Kitasatosporales</taxon>
        <taxon>Streptomycetaceae</taxon>
        <taxon>Streptomyces</taxon>
    </lineage>
</organism>
<dbReference type="Gene3D" id="1.10.150.130">
    <property type="match status" value="1"/>
</dbReference>
<name>A0ABU3UWA4_9ACTN</name>
<feature type="domain" description="Tyr recombinase" evidence="5">
    <location>
        <begin position="134"/>
        <end position="344"/>
    </location>
</feature>
<dbReference type="Pfam" id="PF00589">
    <property type="entry name" value="Phage_integrase"/>
    <property type="match status" value="1"/>
</dbReference>
<protein>
    <submittedName>
        <fullName evidence="7">Tyrosine-type recombinase/integrase</fullName>
    </submittedName>
</protein>
<feature type="domain" description="Core-binding (CB)" evidence="6">
    <location>
        <begin position="16"/>
        <end position="103"/>
    </location>
</feature>
<dbReference type="EMBL" id="JARAKF010000001">
    <property type="protein sequence ID" value="MDU8998191.1"/>
    <property type="molecule type" value="Genomic_DNA"/>
</dbReference>
<dbReference type="SUPFAM" id="SSF47823">
    <property type="entry name" value="lambda integrase-like, N-terminal domain"/>
    <property type="match status" value="1"/>
</dbReference>